<dbReference type="InterPro" id="IPR011059">
    <property type="entry name" value="Metal-dep_hydrolase_composite"/>
</dbReference>
<dbReference type="CDD" id="cd01298">
    <property type="entry name" value="ATZ_TRZ_like"/>
    <property type="match status" value="1"/>
</dbReference>
<dbReference type="InterPro" id="IPR050287">
    <property type="entry name" value="MTA/SAH_deaminase"/>
</dbReference>
<organism evidence="5 6">
    <name type="scientific">Mortierella isabellina</name>
    <name type="common">Filamentous fungus</name>
    <name type="synonym">Umbelopsis isabellina</name>
    <dbReference type="NCBI Taxonomy" id="91625"/>
    <lineage>
        <taxon>Eukaryota</taxon>
        <taxon>Fungi</taxon>
        <taxon>Fungi incertae sedis</taxon>
        <taxon>Mucoromycota</taxon>
        <taxon>Mucoromycotina</taxon>
        <taxon>Umbelopsidomycetes</taxon>
        <taxon>Umbelopsidales</taxon>
        <taxon>Umbelopsidaceae</taxon>
        <taxon>Umbelopsis</taxon>
    </lineage>
</organism>
<dbReference type="FunFam" id="3.20.20.140:FF:000014">
    <property type="entry name" value="5-methylthioadenosine/S-adenosylhomocysteine deaminase"/>
    <property type="match status" value="1"/>
</dbReference>
<protein>
    <recommendedName>
        <fullName evidence="4">Amidohydrolase-related domain-containing protein</fullName>
    </recommendedName>
</protein>
<keyword evidence="6" id="KW-1185">Reference proteome</keyword>
<dbReference type="InterPro" id="IPR032466">
    <property type="entry name" value="Metal_Hydrolase"/>
</dbReference>
<dbReference type="EMBL" id="JAEPQZ010000003">
    <property type="protein sequence ID" value="KAG2183764.1"/>
    <property type="molecule type" value="Genomic_DNA"/>
</dbReference>
<sequence length="461" mass="50759">MLYTNADIVTMNASRHIIANGAILVKENRIADIGKSKDLKEKYPEEETLDLGGKLVIPGLIDTHVHLAQSLLRGCADDKELINWLCERVWVLQGCFEGDDGYVAARLCIAEMLKSGTTTFLEAMLADRYNFDRVANAVEESGIRGCLGKIVMDVGKYATQSAFTMHPGLVETREQSLLGTLDMHEKWHGKANDRLHVWFGSRTPGGVSVDLFKEMTQLSREKQIRITMHCAEVEADKKFFREEHDMTPMEFCEHVGLLSPQTVLVHMVWVEEKDIKMLASSGTHVSHNPTSNCKLASGIAKIPMMLDNGVNVAMGCDGSPCNNDYDMIREMKLAAILHKAVTLDPTVMPAEKVLEMATLNGAKALGLEKEIGSLEVGKKADFVAVDLNKLHTTPSYNPVSTLVYAATGGDVDTVVVDGKIIVQGGELLTMNEEEIRVQAKKHADALYVRAGLVNKPIWPVV</sequence>
<dbReference type="GO" id="GO:0019239">
    <property type="term" value="F:deaminase activity"/>
    <property type="evidence" value="ECO:0007669"/>
    <property type="project" value="UniProtKB-ARBA"/>
</dbReference>
<feature type="domain" description="Amidohydrolase-related" evidence="4">
    <location>
        <begin position="55"/>
        <end position="421"/>
    </location>
</feature>
<dbReference type="Gene3D" id="2.30.40.10">
    <property type="entry name" value="Urease, subunit C, domain 1"/>
    <property type="match status" value="1"/>
</dbReference>
<evidence type="ECO:0000259" key="4">
    <source>
        <dbReference type="Pfam" id="PF01979"/>
    </source>
</evidence>
<name>A0A8H7PZT7_MORIS</name>
<evidence type="ECO:0000256" key="3">
    <source>
        <dbReference type="ARBA" id="ARBA00022833"/>
    </source>
</evidence>
<reference evidence="5" key="1">
    <citation type="submission" date="2020-12" db="EMBL/GenBank/DDBJ databases">
        <title>Metabolic potential, ecology and presence of endohyphal bacteria is reflected in genomic diversity of Mucoromycotina.</title>
        <authorList>
            <person name="Muszewska A."/>
            <person name="Okrasinska A."/>
            <person name="Steczkiewicz K."/>
            <person name="Drgas O."/>
            <person name="Orlowska M."/>
            <person name="Perlinska-Lenart U."/>
            <person name="Aleksandrzak-Piekarczyk T."/>
            <person name="Szatraj K."/>
            <person name="Zielenkiewicz U."/>
            <person name="Pilsyk S."/>
            <person name="Malc E."/>
            <person name="Mieczkowski P."/>
            <person name="Kruszewska J.S."/>
            <person name="Biernat P."/>
            <person name="Pawlowska J."/>
        </authorList>
    </citation>
    <scope>NUCLEOTIDE SEQUENCE</scope>
    <source>
        <strain evidence="5">WA0000067209</strain>
    </source>
</reference>
<dbReference type="OrthoDB" id="194468at2759"/>
<keyword evidence="1" id="KW-0479">Metal-binding</keyword>
<keyword evidence="3" id="KW-0862">Zinc</keyword>
<proteinExistence type="predicted"/>
<evidence type="ECO:0000313" key="6">
    <source>
        <dbReference type="Proteomes" id="UP000654370"/>
    </source>
</evidence>
<dbReference type="SUPFAM" id="SSF51338">
    <property type="entry name" value="Composite domain of metallo-dependent hydrolases"/>
    <property type="match status" value="1"/>
</dbReference>
<dbReference type="Pfam" id="PF01979">
    <property type="entry name" value="Amidohydro_1"/>
    <property type="match status" value="1"/>
</dbReference>
<evidence type="ECO:0000256" key="1">
    <source>
        <dbReference type="ARBA" id="ARBA00022723"/>
    </source>
</evidence>
<keyword evidence="2" id="KW-0378">Hydrolase</keyword>
<dbReference type="PANTHER" id="PTHR43794:SF11">
    <property type="entry name" value="AMIDOHYDROLASE-RELATED DOMAIN-CONTAINING PROTEIN"/>
    <property type="match status" value="1"/>
</dbReference>
<accession>A0A8H7PZT7</accession>
<dbReference type="GO" id="GO:0046872">
    <property type="term" value="F:metal ion binding"/>
    <property type="evidence" value="ECO:0007669"/>
    <property type="project" value="UniProtKB-KW"/>
</dbReference>
<dbReference type="InterPro" id="IPR006680">
    <property type="entry name" value="Amidohydro-rel"/>
</dbReference>
<dbReference type="GO" id="GO:0016814">
    <property type="term" value="F:hydrolase activity, acting on carbon-nitrogen (but not peptide) bonds, in cyclic amidines"/>
    <property type="evidence" value="ECO:0007669"/>
    <property type="project" value="UniProtKB-ARBA"/>
</dbReference>
<gene>
    <name evidence="5" type="ORF">INT43_006775</name>
</gene>
<evidence type="ECO:0000313" key="5">
    <source>
        <dbReference type="EMBL" id="KAG2183764.1"/>
    </source>
</evidence>
<dbReference type="PANTHER" id="PTHR43794">
    <property type="entry name" value="AMINOHYDROLASE SSNA-RELATED"/>
    <property type="match status" value="1"/>
</dbReference>
<dbReference type="SUPFAM" id="SSF51556">
    <property type="entry name" value="Metallo-dependent hydrolases"/>
    <property type="match status" value="1"/>
</dbReference>
<comment type="caution">
    <text evidence="5">The sequence shown here is derived from an EMBL/GenBank/DDBJ whole genome shotgun (WGS) entry which is preliminary data.</text>
</comment>
<dbReference type="AlphaFoldDB" id="A0A8H7PZT7"/>
<dbReference type="Gene3D" id="3.20.20.140">
    <property type="entry name" value="Metal-dependent hydrolases"/>
    <property type="match status" value="1"/>
</dbReference>
<dbReference type="Proteomes" id="UP000654370">
    <property type="component" value="Unassembled WGS sequence"/>
</dbReference>
<evidence type="ECO:0000256" key="2">
    <source>
        <dbReference type="ARBA" id="ARBA00022801"/>
    </source>
</evidence>